<sequence length="274" mass="31223">MAGLIQYLNDGRDWFICQGIMIFVHLLTSVLVIGIQLINYEVPYGRYHKPGSLLYSINSIWTLPPKVGWLIQELPAVVIPLFCLLNVGGDQVGEFNPNIILLGMFLMHYLNRTFLYSFLINSGSKPSPILIVAFAFVFCASNGYLQARALTHFYHYDISWLWSPQFFVGHLLFLIGMAINLHSDSILRNLRKPGETGYKIPRGGFFEYVSGANYFGETVEWIGFAIACWNLPAVMFAVLTASMIGTRAINHHKYYLTKMEDYPKDRKAFIPFIL</sequence>
<feature type="transmembrane region" description="Helical" evidence="18">
    <location>
        <begin position="99"/>
        <end position="120"/>
    </location>
</feature>
<feature type="transmembrane region" description="Helical" evidence="18">
    <location>
        <begin position="126"/>
        <end position="145"/>
    </location>
</feature>
<evidence type="ECO:0000256" key="14">
    <source>
        <dbReference type="ARBA" id="ARBA00037789"/>
    </source>
</evidence>
<evidence type="ECO:0000256" key="16">
    <source>
        <dbReference type="ARBA" id="ARBA00049166"/>
    </source>
</evidence>
<dbReference type="GO" id="GO:0030154">
    <property type="term" value="P:cell differentiation"/>
    <property type="evidence" value="ECO:0007669"/>
    <property type="project" value="UniProtKB-KW"/>
</dbReference>
<evidence type="ECO:0000256" key="4">
    <source>
        <dbReference type="ARBA" id="ARBA00022692"/>
    </source>
</evidence>
<keyword evidence="5" id="KW-0221">Differentiation</keyword>
<keyword evidence="6" id="KW-0256">Endoplasmic reticulum</keyword>
<evidence type="ECO:0000256" key="13">
    <source>
        <dbReference type="ARBA" id="ARBA00023136"/>
    </source>
</evidence>
<reference evidence="21" key="1">
    <citation type="journal article" date="2010" name="Nature">
        <title>The Amphimedon queenslandica genome and the evolution of animal complexity.</title>
        <authorList>
            <person name="Srivastava M."/>
            <person name="Simakov O."/>
            <person name="Chapman J."/>
            <person name="Fahey B."/>
            <person name="Gauthier M.E."/>
            <person name="Mitros T."/>
            <person name="Richards G.S."/>
            <person name="Conaco C."/>
            <person name="Dacre M."/>
            <person name="Hellsten U."/>
            <person name="Larroux C."/>
            <person name="Putnam N.H."/>
            <person name="Stanke M."/>
            <person name="Adamska M."/>
            <person name="Darling A."/>
            <person name="Degnan S.M."/>
            <person name="Oakley T.H."/>
            <person name="Plachetzki D.C."/>
            <person name="Zhai Y."/>
            <person name="Adamski M."/>
            <person name="Calcino A."/>
            <person name="Cummins S.F."/>
            <person name="Goodstein D.M."/>
            <person name="Harris C."/>
            <person name="Jackson D.J."/>
            <person name="Leys S.P."/>
            <person name="Shu S."/>
            <person name="Woodcroft B.J."/>
            <person name="Vervoort M."/>
            <person name="Kosik K.S."/>
            <person name="Manning G."/>
            <person name="Degnan B.M."/>
            <person name="Rokhsar D.S."/>
        </authorList>
    </citation>
    <scope>NUCLEOTIDE SEQUENCE [LARGE SCALE GENOMIC DNA]</scope>
</reference>
<dbReference type="Proteomes" id="UP000007879">
    <property type="component" value="Unassembled WGS sequence"/>
</dbReference>
<organism evidence="20 21">
    <name type="scientific">Amphimedon queenslandica</name>
    <name type="common">Sponge</name>
    <dbReference type="NCBI Taxonomy" id="400682"/>
    <lineage>
        <taxon>Eukaryota</taxon>
        <taxon>Metazoa</taxon>
        <taxon>Porifera</taxon>
        <taxon>Demospongiae</taxon>
        <taxon>Heteroscleromorpha</taxon>
        <taxon>Haplosclerida</taxon>
        <taxon>Niphatidae</taxon>
        <taxon>Amphimedon</taxon>
    </lineage>
</organism>
<comment type="catalytic activity">
    <reaction evidence="18">
        <text>a 3-oxo-5alpha-steroid + NADP(+) = a 3-oxo-Delta(4)-steroid + NADPH + H(+)</text>
        <dbReference type="Rhea" id="RHEA:54384"/>
        <dbReference type="ChEBI" id="CHEBI:13601"/>
        <dbReference type="ChEBI" id="CHEBI:15378"/>
        <dbReference type="ChEBI" id="CHEBI:47909"/>
        <dbReference type="ChEBI" id="CHEBI:57783"/>
        <dbReference type="ChEBI" id="CHEBI:58349"/>
        <dbReference type="EC" id="1.3.1.22"/>
    </reaction>
</comment>
<evidence type="ECO:0000313" key="20">
    <source>
        <dbReference type="EnsemblMetazoa" id="XP_003386488.1"/>
    </source>
</evidence>
<keyword evidence="11" id="KW-0560">Oxidoreductase</keyword>
<dbReference type="RefSeq" id="XP_003386488.1">
    <property type="nucleotide sequence ID" value="XM_003386440.3"/>
</dbReference>
<keyword evidence="13 18" id="KW-0472">Membrane</keyword>
<dbReference type="EC" id="1.3.1.22" evidence="18"/>
<evidence type="ECO:0000256" key="7">
    <source>
        <dbReference type="ARBA" id="ARBA00022848"/>
    </source>
</evidence>
<dbReference type="GeneID" id="100633807"/>
<dbReference type="PANTHER" id="PTHR10556:SF57">
    <property type="entry name" value="3-OXO-5-ALPHA-STEROID 4-DEHYDROGENASE 1"/>
    <property type="match status" value="1"/>
</dbReference>
<evidence type="ECO:0000256" key="2">
    <source>
        <dbReference type="ARBA" id="ARBA00004477"/>
    </source>
</evidence>
<dbReference type="Gene3D" id="1.20.120.1630">
    <property type="match status" value="1"/>
</dbReference>
<accession>A0AAN0IE94</accession>
<dbReference type="AlphaFoldDB" id="A0AAN0IE94"/>
<dbReference type="PANTHER" id="PTHR10556">
    <property type="entry name" value="3-OXO-5-ALPHA-STEROID 4-DEHYDROGENASE"/>
    <property type="match status" value="1"/>
</dbReference>
<proteinExistence type="inferred from homology"/>
<keyword evidence="4 18" id="KW-0812">Transmembrane</keyword>
<feature type="transmembrane region" description="Helical" evidence="18">
    <location>
        <begin position="221"/>
        <end position="244"/>
    </location>
</feature>
<evidence type="ECO:0000256" key="1">
    <source>
        <dbReference type="ARBA" id="ARBA00004154"/>
    </source>
</evidence>
<comment type="catalytic activity">
    <reaction evidence="15">
        <text>5alpha-pregnane-3,20-dione + NADP(+) = progesterone + NADPH + H(+)</text>
        <dbReference type="Rhea" id="RHEA:21952"/>
        <dbReference type="ChEBI" id="CHEBI:15378"/>
        <dbReference type="ChEBI" id="CHEBI:17026"/>
        <dbReference type="ChEBI" id="CHEBI:28952"/>
        <dbReference type="ChEBI" id="CHEBI:57783"/>
        <dbReference type="ChEBI" id="CHEBI:58349"/>
        <dbReference type="EC" id="1.3.1.22"/>
    </reaction>
    <physiologicalReaction direction="right-to-left" evidence="15">
        <dbReference type="Rhea" id="RHEA:21954"/>
    </physiologicalReaction>
</comment>
<evidence type="ECO:0000313" key="21">
    <source>
        <dbReference type="Proteomes" id="UP000007879"/>
    </source>
</evidence>
<evidence type="ECO:0000256" key="17">
    <source>
        <dbReference type="ARBA" id="ARBA00049397"/>
    </source>
</evidence>
<keyword evidence="9" id="KW-0726">Sexual differentiation</keyword>
<evidence type="ECO:0000256" key="3">
    <source>
        <dbReference type="ARBA" id="ARBA00007742"/>
    </source>
</evidence>
<evidence type="ECO:0000256" key="5">
    <source>
        <dbReference type="ARBA" id="ARBA00022782"/>
    </source>
</evidence>
<keyword evidence="7" id="KW-0492">Microsome</keyword>
<evidence type="ECO:0000256" key="11">
    <source>
        <dbReference type="ARBA" id="ARBA00023002"/>
    </source>
</evidence>
<dbReference type="InterPro" id="IPR016636">
    <property type="entry name" value="3-oxo-5-alpha-steroid_4-DH"/>
</dbReference>
<dbReference type="EnsemblMetazoa" id="XM_003386440.3">
    <property type="protein sequence ID" value="XP_003386488.1"/>
    <property type="gene ID" value="LOC100633807"/>
</dbReference>
<comment type="catalytic activity">
    <reaction evidence="17">
        <text>17beta-hydroxy-5alpha-androstan-3-one + NADP(+) = testosterone + NADPH + H(+)</text>
        <dbReference type="Rhea" id="RHEA:50820"/>
        <dbReference type="ChEBI" id="CHEBI:15378"/>
        <dbReference type="ChEBI" id="CHEBI:16330"/>
        <dbReference type="ChEBI" id="CHEBI:17347"/>
        <dbReference type="ChEBI" id="CHEBI:57783"/>
        <dbReference type="ChEBI" id="CHEBI:58349"/>
        <dbReference type="EC" id="1.3.1.22"/>
    </reaction>
    <physiologicalReaction direction="right-to-left" evidence="17">
        <dbReference type="Rhea" id="RHEA:50822"/>
    </physiologicalReaction>
</comment>
<keyword evidence="21" id="KW-1185">Reference proteome</keyword>
<keyword evidence="8" id="KW-0521">NADP</keyword>
<dbReference type="Pfam" id="PF02544">
    <property type="entry name" value="Steroid_dh"/>
    <property type="match status" value="1"/>
</dbReference>
<keyword evidence="12" id="KW-0443">Lipid metabolism</keyword>
<feature type="transmembrane region" description="Helical" evidence="18">
    <location>
        <begin position="14"/>
        <end position="38"/>
    </location>
</feature>
<dbReference type="GO" id="GO:0005789">
    <property type="term" value="C:endoplasmic reticulum membrane"/>
    <property type="evidence" value="ECO:0007669"/>
    <property type="project" value="UniProtKB-SubCell"/>
</dbReference>
<comment type="subcellular location">
    <subcellularLocation>
        <location evidence="2">Endoplasmic reticulum membrane</location>
        <topology evidence="2">Multi-pass membrane protein</topology>
    </subcellularLocation>
    <subcellularLocation>
        <location evidence="1">Microsome membrane</location>
        <topology evidence="1">Multi-pass membrane protein</topology>
    </subcellularLocation>
</comment>
<keyword evidence="10 18" id="KW-1133">Transmembrane helix</keyword>
<name>A0AAN0IE94_AMPQE</name>
<dbReference type="InterPro" id="IPR001104">
    <property type="entry name" value="3-oxo-5_a-steroid_4-DH_C"/>
</dbReference>
<protein>
    <recommendedName>
        <fullName evidence="18">3-oxo-5alpha-steroid 4-dehydrogenase (NADP(+))</fullName>
        <ecNumber evidence="18">1.3.1.22</ecNumber>
    </recommendedName>
</protein>
<comment type="catalytic activity">
    <reaction evidence="16">
        <text>androst-4-ene-3,17-dione + NADPH + H(+) = 5alpha-androstan-3,17-dione + NADP(+)</text>
        <dbReference type="Rhea" id="RHEA:50816"/>
        <dbReference type="ChEBI" id="CHEBI:15378"/>
        <dbReference type="ChEBI" id="CHEBI:15994"/>
        <dbReference type="ChEBI" id="CHEBI:16422"/>
        <dbReference type="ChEBI" id="CHEBI:57783"/>
        <dbReference type="ChEBI" id="CHEBI:58349"/>
    </reaction>
    <physiologicalReaction direction="left-to-right" evidence="16">
        <dbReference type="Rhea" id="RHEA:50817"/>
    </physiologicalReaction>
</comment>
<comment type="function">
    <text evidence="14">Converts testosterone into 5-alpha-dihydrotestosterone and progesterone or corticosterone into their corresponding 5-alpha-3-oxosteroids. It plays a central role in sexual differentiation and androgen physiology.</text>
</comment>
<dbReference type="GO" id="GO:0006702">
    <property type="term" value="P:androgen biosynthetic process"/>
    <property type="evidence" value="ECO:0007669"/>
    <property type="project" value="UniProtKB-ARBA"/>
</dbReference>
<feature type="transmembrane region" description="Helical" evidence="18">
    <location>
        <begin position="166"/>
        <end position="183"/>
    </location>
</feature>
<evidence type="ECO:0000256" key="15">
    <source>
        <dbReference type="ARBA" id="ARBA00048292"/>
    </source>
</evidence>
<evidence type="ECO:0000259" key="19">
    <source>
        <dbReference type="Pfam" id="PF02544"/>
    </source>
</evidence>
<evidence type="ECO:0000256" key="6">
    <source>
        <dbReference type="ARBA" id="ARBA00022824"/>
    </source>
</evidence>
<evidence type="ECO:0000256" key="18">
    <source>
        <dbReference type="PIRNR" id="PIRNR015596"/>
    </source>
</evidence>
<evidence type="ECO:0000256" key="12">
    <source>
        <dbReference type="ARBA" id="ARBA00023098"/>
    </source>
</evidence>
<dbReference type="PIRSF" id="PIRSF015596">
    <property type="entry name" value="5_alpha-SR2"/>
    <property type="match status" value="1"/>
</dbReference>
<dbReference type="KEGG" id="aqu:100633807"/>
<dbReference type="GO" id="GO:0047751">
    <property type="term" value="F:3-oxo-5-alpha-steroid 4-dehydrogenase (NADP+) activity"/>
    <property type="evidence" value="ECO:0007669"/>
    <property type="project" value="UniProtKB-EC"/>
</dbReference>
<dbReference type="GO" id="GO:0007548">
    <property type="term" value="P:sex differentiation"/>
    <property type="evidence" value="ECO:0007669"/>
    <property type="project" value="UniProtKB-KW"/>
</dbReference>
<evidence type="ECO:0000256" key="8">
    <source>
        <dbReference type="ARBA" id="ARBA00022857"/>
    </source>
</evidence>
<feature type="domain" description="3-oxo-5-alpha-steroid 4-dehydrogenase C-terminal" evidence="19">
    <location>
        <begin position="126"/>
        <end position="274"/>
    </location>
</feature>
<evidence type="ECO:0000256" key="10">
    <source>
        <dbReference type="ARBA" id="ARBA00022989"/>
    </source>
</evidence>
<reference evidence="20" key="2">
    <citation type="submission" date="2024-06" db="UniProtKB">
        <authorList>
            <consortium name="EnsemblMetazoa"/>
        </authorList>
    </citation>
    <scope>IDENTIFICATION</scope>
</reference>
<evidence type="ECO:0000256" key="9">
    <source>
        <dbReference type="ARBA" id="ARBA00022928"/>
    </source>
</evidence>
<dbReference type="PROSITE" id="PS50244">
    <property type="entry name" value="S5A_REDUCTASE"/>
    <property type="match status" value="1"/>
</dbReference>
<feature type="transmembrane region" description="Helical" evidence="18">
    <location>
        <begin position="69"/>
        <end position="87"/>
    </location>
</feature>
<dbReference type="FunFam" id="1.20.120.1630:FF:000002">
    <property type="entry name" value="Steroid 5 alpha-reductase 1"/>
    <property type="match status" value="1"/>
</dbReference>
<dbReference type="InterPro" id="IPR039357">
    <property type="entry name" value="SRD5A/TECR"/>
</dbReference>
<comment type="similarity">
    <text evidence="3 18">Belongs to the steroid 5-alpha reductase family.</text>
</comment>